<dbReference type="GO" id="GO:0004074">
    <property type="term" value="F:biliverdin reductase [NAD(P)H] activity"/>
    <property type="evidence" value="ECO:0007669"/>
    <property type="project" value="InterPro"/>
</dbReference>
<dbReference type="Proteomes" id="UP000694892">
    <property type="component" value="Chromosome 6L"/>
</dbReference>
<dbReference type="Gene3D" id="3.30.360.10">
    <property type="entry name" value="Dihydrodipicolinate Reductase, domain 2"/>
    <property type="match status" value="1"/>
</dbReference>
<dbReference type="Pfam" id="PF01408">
    <property type="entry name" value="GFO_IDH_MocA"/>
    <property type="match status" value="1"/>
</dbReference>
<dbReference type="PANTHER" id="PTHR43377">
    <property type="entry name" value="BILIVERDIN REDUCTASE A"/>
    <property type="match status" value="1"/>
</dbReference>
<gene>
    <name evidence="5" type="ORF">XELAEV_18031181mg</name>
</gene>
<feature type="binding site" evidence="2">
    <location>
        <position position="277"/>
    </location>
    <ligand>
        <name>Zn(2+)</name>
        <dbReference type="ChEBI" id="CHEBI:29105"/>
    </ligand>
</feature>
<dbReference type="InterPro" id="IPR051450">
    <property type="entry name" value="Gfo/Idh/MocA_Oxidoreductases"/>
</dbReference>
<sequence length="335" mass="37674">MFGVVVVGIGIAGSVRIRDLLNPLKSSPSESLKLIGFVSRRKLDQFNNAKQIELDEALQSKDVDAAFICTDNQNHEESVRHFLESGKHVLVEYPMALSADAAYNLWRLAEQKGKVLHVEHIELLTEEYKQLKKEVQGKKLVEGVLHFTGGHLDENLSGFPSFSGIARLSWLVDLFGDLTVTSATREEQKELNYSKLTACFLTAENRPLTWVEERAPGMKRDKRIHFSFTTGILDTLTPSSRASVGPFMQDQNLFAKKLLGQVTREELLAEKQRILKCINLAEEIKKKFAARESSFLTLNCYSLTLLTYLLTLEKNITGDVAHSNKSPIGFRTVAY</sequence>
<proteinExistence type="predicted"/>
<comment type="cofactor">
    <cofactor evidence="2">
        <name>Zn(2+)</name>
        <dbReference type="ChEBI" id="CHEBI:29105"/>
    </cofactor>
    <text evidence="2">Binds 1 zinc ion per subunit.</text>
</comment>
<dbReference type="SUPFAM" id="SSF55347">
    <property type="entry name" value="Glyceraldehyde-3-phosphate dehydrogenase-like, C-terminal domain"/>
    <property type="match status" value="1"/>
</dbReference>
<name>A0A974HFI4_XENLA</name>
<organism evidence="5 6">
    <name type="scientific">Xenopus laevis</name>
    <name type="common">African clawed frog</name>
    <dbReference type="NCBI Taxonomy" id="8355"/>
    <lineage>
        <taxon>Eukaryota</taxon>
        <taxon>Metazoa</taxon>
        <taxon>Chordata</taxon>
        <taxon>Craniata</taxon>
        <taxon>Vertebrata</taxon>
        <taxon>Euteleostomi</taxon>
        <taxon>Amphibia</taxon>
        <taxon>Batrachia</taxon>
        <taxon>Anura</taxon>
        <taxon>Pipoidea</taxon>
        <taxon>Pipidae</taxon>
        <taxon>Xenopodinae</taxon>
        <taxon>Xenopus</taxon>
        <taxon>Xenopus</taxon>
    </lineage>
</organism>
<evidence type="ECO:0000259" key="3">
    <source>
        <dbReference type="Pfam" id="PF01408"/>
    </source>
</evidence>
<reference evidence="6" key="1">
    <citation type="journal article" date="2016" name="Nature">
        <title>Genome evolution in the allotetraploid frog Xenopus laevis.</title>
        <authorList>
            <person name="Session A.M."/>
            <person name="Uno Y."/>
            <person name="Kwon T."/>
            <person name="Chapman J.A."/>
            <person name="Toyoda A."/>
            <person name="Takahashi S."/>
            <person name="Fukui A."/>
            <person name="Hikosaka A."/>
            <person name="Suzuki A."/>
            <person name="Kondo M."/>
            <person name="van Heeringen S.J."/>
            <person name="Quigley I."/>
            <person name="Heinz S."/>
            <person name="Ogino H."/>
            <person name="Ochi H."/>
            <person name="Hellsten U."/>
            <person name="Lyons J.B."/>
            <person name="Simakov O."/>
            <person name="Putnam N."/>
            <person name="Stites J."/>
            <person name="Kuroki Y."/>
            <person name="Tanaka T."/>
            <person name="Michiue T."/>
            <person name="Watanabe M."/>
            <person name="Bogdanovic O."/>
            <person name="Lister R."/>
            <person name="Georgiou G."/>
            <person name="Paranjpe S.S."/>
            <person name="van Kruijsbergen I."/>
            <person name="Shu S."/>
            <person name="Carlson J."/>
            <person name="Kinoshita T."/>
            <person name="Ohta Y."/>
            <person name="Mawaribuchi S."/>
            <person name="Jenkins J."/>
            <person name="Grimwood J."/>
            <person name="Schmutz J."/>
            <person name="Mitros T."/>
            <person name="Mozaffari S.V."/>
            <person name="Suzuki Y."/>
            <person name="Haramoto Y."/>
            <person name="Yamamoto T.S."/>
            <person name="Takagi C."/>
            <person name="Heald R."/>
            <person name="Miller K."/>
            <person name="Haudenschild C."/>
            <person name="Kitzman J."/>
            <person name="Nakayama T."/>
            <person name="Izutsu Y."/>
            <person name="Robert J."/>
            <person name="Fortriede J."/>
            <person name="Burns K."/>
            <person name="Lotay V."/>
            <person name="Karimi K."/>
            <person name="Yasuoka Y."/>
            <person name="Dichmann D.S."/>
            <person name="Flajnik M.F."/>
            <person name="Houston D.W."/>
            <person name="Shendure J."/>
            <person name="DuPasquier L."/>
            <person name="Vize P.D."/>
            <person name="Zorn A.M."/>
            <person name="Ito M."/>
            <person name="Marcotte E.M."/>
            <person name="Wallingford J.B."/>
            <person name="Ito Y."/>
            <person name="Asashima M."/>
            <person name="Ueno N."/>
            <person name="Matsuda Y."/>
            <person name="Veenstra G.J."/>
            <person name="Fujiyama A."/>
            <person name="Harland R.M."/>
            <person name="Taira M."/>
            <person name="Rokhsar D.S."/>
        </authorList>
    </citation>
    <scope>NUCLEOTIDE SEQUENCE [LARGE SCALE GENOMIC DNA]</scope>
    <source>
        <strain evidence="6">J</strain>
    </source>
</reference>
<evidence type="ECO:0000256" key="2">
    <source>
        <dbReference type="PIRSR" id="PIRSR037032-2"/>
    </source>
</evidence>
<dbReference type="PIRSF" id="PIRSF037032">
    <property type="entry name" value="Biliverdin_reductase_A"/>
    <property type="match status" value="1"/>
</dbReference>
<evidence type="ECO:0000313" key="6">
    <source>
        <dbReference type="Proteomes" id="UP000694892"/>
    </source>
</evidence>
<accession>A0A974HFI4</accession>
<dbReference type="GO" id="GO:0000166">
    <property type="term" value="F:nucleotide binding"/>
    <property type="evidence" value="ECO:0007669"/>
    <property type="project" value="InterPro"/>
</dbReference>
<dbReference type="SUPFAM" id="SSF51735">
    <property type="entry name" value="NAD(P)-binding Rossmann-fold domains"/>
    <property type="match status" value="1"/>
</dbReference>
<dbReference type="GO" id="GO:0042167">
    <property type="term" value="P:heme catabolic process"/>
    <property type="evidence" value="ECO:0007669"/>
    <property type="project" value="InterPro"/>
</dbReference>
<evidence type="ECO:0000256" key="1">
    <source>
        <dbReference type="PIRSR" id="PIRSR037032-1"/>
    </source>
</evidence>
<evidence type="ECO:0000313" key="5">
    <source>
        <dbReference type="EMBL" id="OCT75994.1"/>
    </source>
</evidence>
<evidence type="ECO:0008006" key="7">
    <source>
        <dbReference type="Google" id="ProtNLM"/>
    </source>
</evidence>
<dbReference type="InterPro" id="IPR000683">
    <property type="entry name" value="Gfo/Idh/MocA-like_OxRdtase_N"/>
</dbReference>
<dbReference type="AlphaFoldDB" id="A0A974HFI4"/>
<dbReference type="GO" id="GO:0005737">
    <property type="term" value="C:cytoplasm"/>
    <property type="evidence" value="ECO:0007669"/>
    <property type="project" value="InterPro"/>
</dbReference>
<dbReference type="Gene3D" id="3.40.50.720">
    <property type="entry name" value="NAD(P)-binding Rossmann-like Domain"/>
    <property type="match status" value="1"/>
</dbReference>
<feature type="binding site" evidence="1">
    <location>
        <position position="93"/>
    </location>
    <ligand>
        <name>NADP(+)</name>
        <dbReference type="ChEBI" id="CHEBI:58349"/>
    </ligand>
</feature>
<dbReference type="Pfam" id="PF09166">
    <property type="entry name" value="Biliv-reduc_cat"/>
    <property type="match status" value="1"/>
</dbReference>
<keyword evidence="1" id="KW-0521">NADP</keyword>
<keyword evidence="2" id="KW-0862">Zinc</keyword>
<dbReference type="InterPro" id="IPR017094">
    <property type="entry name" value="Biliverdin_Rdtase_A"/>
</dbReference>
<dbReference type="InterPro" id="IPR015249">
    <property type="entry name" value="Biliverdin_Rdtase_cat"/>
</dbReference>
<dbReference type="GO" id="GO:0008270">
    <property type="term" value="F:zinc ion binding"/>
    <property type="evidence" value="ECO:0007669"/>
    <property type="project" value="InterPro"/>
</dbReference>
<dbReference type="InterPro" id="IPR036291">
    <property type="entry name" value="NAD(P)-bd_dom_sf"/>
</dbReference>
<feature type="domain" description="Gfo/Idh/MocA-like oxidoreductase N-terminal" evidence="3">
    <location>
        <begin position="2"/>
        <end position="120"/>
    </location>
</feature>
<dbReference type="EMBL" id="CM004476">
    <property type="protein sequence ID" value="OCT75994.1"/>
    <property type="molecule type" value="Genomic_DNA"/>
</dbReference>
<dbReference type="PANTHER" id="PTHR43377:SF1">
    <property type="entry name" value="BILIVERDIN REDUCTASE A"/>
    <property type="match status" value="1"/>
</dbReference>
<protein>
    <recommendedName>
        <fullName evidence="7">Biliverdin reductase</fullName>
    </recommendedName>
</protein>
<keyword evidence="2" id="KW-0479">Metal-binding</keyword>
<evidence type="ECO:0000259" key="4">
    <source>
        <dbReference type="Pfam" id="PF09166"/>
    </source>
</evidence>
<feature type="domain" description="Biliverdin reductase catalytic" evidence="4">
    <location>
        <begin position="128"/>
        <end position="238"/>
    </location>
</feature>
<feature type="binding site" evidence="1">
    <location>
        <begin position="39"/>
        <end position="41"/>
    </location>
    <ligand>
        <name>NADP(+)</name>
        <dbReference type="ChEBI" id="CHEBI:58349"/>
    </ligand>
</feature>